<name>A0ACB9P640_BAUVA</name>
<comment type="caution">
    <text evidence="1">The sequence shown here is derived from an EMBL/GenBank/DDBJ whole genome shotgun (WGS) entry which is preliminary data.</text>
</comment>
<dbReference type="EMBL" id="CM039430">
    <property type="protein sequence ID" value="KAI4344123.1"/>
    <property type="molecule type" value="Genomic_DNA"/>
</dbReference>
<proteinExistence type="predicted"/>
<protein>
    <submittedName>
        <fullName evidence="1">Uncharacterized protein</fullName>
    </submittedName>
</protein>
<evidence type="ECO:0000313" key="2">
    <source>
        <dbReference type="Proteomes" id="UP000828941"/>
    </source>
</evidence>
<accession>A0ACB9P640</accession>
<keyword evidence="2" id="KW-1185">Reference proteome</keyword>
<organism evidence="1 2">
    <name type="scientific">Bauhinia variegata</name>
    <name type="common">Purple orchid tree</name>
    <name type="synonym">Phanera variegata</name>
    <dbReference type="NCBI Taxonomy" id="167791"/>
    <lineage>
        <taxon>Eukaryota</taxon>
        <taxon>Viridiplantae</taxon>
        <taxon>Streptophyta</taxon>
        <taxon>Embryophyta</taxon>
        <taxon>Tracheophyta</taxon>
        <taxon>Spermatophyta</taxon>
        <taxon>Magnoliopsida</taxon>
        <taxon>eudicotyledons</taxon>
        <taxon>Gunneridae</taxon>
        <taxon>Pentapetalae</taxon>
        <taxon>rosids</taxon>
        <taxon>fabids</taxon>
        <taxon>Fabales</taxon>
        <taxon>Fabaceae</taxon>
        <taxon>Cercidoideae</taxon>
        <taxon>Cercideae</taxon>
        <taxon>Bauhiniinae</taxon>
        <taxon>Bauhinia</taxon>
    </lineage>
</organism>
<dbReference type="Proteomes" id="UP000828941">
    <property type="component" value="Chromosome 5"/>
</dbReference>
<reference evidence="1 2" key="1">
    <citation type="journal article" date="2022" name="DNA Res.">
        <title>Chromosomal-level genome assembly of the orchid tree Bauhinia variegata (Leguminosae; Cercidoideae) supports the allotetraploid origin hypothesis of Bauhinia.</title>
        <authorList>
            <person name="Zhong Y."/>
            <person name="Chen Y."/>
            <person name="Zheng D."/>
            <person name="Pang J."/>
            <person name="Liu Y."/>
            <person name="Luo S."/>
            <person name="Meng S."/>
            <person name="Qian L."/>
            <person name="Wei D."/>
            <person name="Dai S."/>
            <person name="Zhou R."/>
        </authorList>
    </citation>
    <scope>NUCLEOTIDE SEQUENCE [LARGE SCALE GENOMIC DNA]</scope>
    <source>
        <strain evidence="1">BV-YZ2020</strain>
    </source>
</reference>
<evidence type="ECO:0000313" key="1">
    <source>
        <dbReference type="EMBL" id="KAI4344123.1"/>
    </source>
</evidence>
<gene>
    <name evidence="1" type="ORF">L6164_011391</name>
</gene>
<sequence>MNVAGVVKDWLLIAFSWSVIKDTVTPINLIGYGLAFLAVGYYNHSKLQALKAAEAQKKAQQADEEAGRLLQERDGEATGKKKEDQN</sequence>